<dbReference type="OMA" id="GTVMAWA"/>
<evidence type="ECO:0000256" key="2">
    <source>
        <dbReference type="ARBA" id="ARBA00022723"/>
    </source>
</evidence>
<proteinExistence type="predicted"/>
<dbReference type="GO" id="GO:0008270">
    <property type="term" value="F:zinc ion binding"/>
    <property type="evidence" value="ECO:0007669"/>
    <property type="project" value="UniProtKB-KW"/>
</dbReference>
<keyword evidence="6" id="KW-0539">Nucleus</keyword>
<dbReference type="HOGENOM" id="CLU_009001_1_0_1"/>
<keyword evidence="10" id="KW-1185">Reference proteome</keyword>
<dbReference type="CDD" id="cd12148">
    <property type="entry name" value="fungal_TF_MHR"/>
    <property type="match status" value="1"/>
</dbReference>
<dbReference type="GO" id="GO:0006351">
    <property type="term" value="P:DNA-templated transcription"/>
    <property type="evidence" value="ECO:0007669"/>
    <property type="project" value="InterPro"/>
</dbReference>
<evidence type="ECO:0000256" key="6">
    <source>
        <dbReference type="ARBA" id="ARBA00023242"/>
    </source>
</evidence>
<keyword evidence="2" id="KW-0479">Metal-binding</keyword>
<accession>G9MT48</accession>
<comment type="caution">
    <text evidence="9">The sequence shown here is derived from an EMBL/GenBank/DDBJ whole genome shotgun (WGS) entry which is preliminary data.</text>
</comment>
<protein>
    <recommendedName>
        <fullName evidence="8">Xylanolytic transcriptional activator regulatory domain-containing protein</fullName>
    </recommendedName>
</protein>
<feature type="domain" description="Xylanolytic transcriptional activator regulatory" evidence="8">
    <location>
        <begin position="277"/>
        <end position="478"/>
    </location>
</feature>
<dbReference type="GO" id="GO:0000981">
    <property type="term" value="F:DNA-binding transcription factor activity, RNA polymerase II-specific"/>
    <property type="evidence" value="ECO:0007669"/>
    <property type="project" value="InterPro"/>
</dbReference>
<dbReference type="Pfam" id="PF04082">
    <property type="entry name" value="Fungal_trans"/>
    <property type="match status" value="1"/>
</dbReference>
<dbReference type="InParanoid" id="G9MT48"/>
<evidence type="ECO:0000256" key="1">
    <source>
        <dbReference type="ARBA" id="ARBA00004123"/>
    </source>
</evidence>
<dbReference type="PANTHER" id="PTHR40626">
    <property type="entry name" value="MIP31509P"/>
    <property type="match status" value="1"/>
</dbReference>
<reference evidence="9 10" key="1">
    <citation type="journal article" date="2011" name="Genome Biol.">
        <title>Comparative genome sequence analysis underscores mycoparasitism as the ancestral life style of Trichoderma.</title>
        <authorList>
            <person name="Kubicek C.P."/>
            <person name="Herrera-Estrella A."/>
            <person name="Seidl-Seiboth V."/>
            <person name="Martinez D.A."/>
            <person name="Druzhinina I.S."/>
            <person name="Thon M."/>
            <person name="Zeilinger S."/>
            <person name="Casas-Flores S."/>
            <person name="Horwitz B.A."/>
            <person name="Mukherjee P.K."/>
            <person name="Mukherjee M."/>
            <person name="Kredics L."/>
            <person name="Alcaraz L.D."/>
            <person name="Aerts A."/>
            <person name="Antal Z."/>
            <person name="Atanasova L."/>
            <person name="Cervantes-Badillo M.G."/>
            <person name="Challacombe J."/>
            <person name="Chertkov O."/>
            <person name="McCluskey K."/>
            <person name="Coulpier F."/>
            <person name="Deshpande N."/>
            <person name="von Doehren H."/>
            <person name="Ebbole D.J."/>
            <person name="Esquivel-Naranjo E.U."/>
            <person name="Fekete E."/>
            <person name="Flipphi M."/>
            <person name="Glaser F."/>
            <person name="Gomez-Rodriguez E.Y."/>
            <person name="Gruber S."/>
            <person name="Han C."/>
            <person name="Henrissat B."/>
            <person name="Hermosa R."/>
            <person name="Hernandez-Onate M."/>
            <person name="Karaffa L."/>
            <person name="Kosti I."/>
            <person name="Le Crom S."/>
            <person name="Lindquist E."/>
            <person name="Lucas S."/>
            <person name="Luebeck M."/>
            <person name="Luebeck P.S."/>
            <person name="Margeot A."/>
            <person name="Metz B."/>
            <person name="Misra M."/>
            <person name="Nevalainen H."/>
            <person name="Omann M."/>
            <person name="Packer N."/>
            <person name="Perrone G."/>
            <person name="Uresti-Rivera E.E."/>
            <person name="Salamov A."/>
            <person name="Schmoll M."/>
            <person name="Seiboth B."/>
            <person name="Shapiro H."/>
            <person name="Sukno S."/>
            <person name="Tamayo-Ramos J.A."/>
            <person name="Tisch D."/>
            <person name="Wiest A."/>
            <person name="Wilkinson H.H."/>
            <person name="Zhang M."/>
            <person name="Coutinho P.M."/>
            <person name="Kenerley C.M."/>
            <person name="Monte E."/>
            <person name="Baker S.E."/>
            <person name="Grigoriev I.V."/>
        </authorList>
    </citation>
    <scope>NUCLEOTIDE SEQUENCE [LARGE SCALE GENOMIC DNA]</scope>
    <source>
        <strain evidence="10">Gv29-8 / FGSC 10586</strain>
    </source>
</reference>
<dbReference type="STRING" id="413071.G9MT48"/>
<evidence type="ECO:0000313" key="9">
    <source>
        <dbReference type="EMBL" id="EHK23090.1"/>
    </source>
</evidence>
<dbReference type="InterPro" id="IPR051059">
    <property type="entry name" value="VerF-like"/>
</dbReference>
<dbReference type="EMBL" id="ABDF02000006">
    <property type="protein sequence ID" value="EHK23090.1"/>
    <property type="molecule type" value="Genomic_DNA"/>
</dbReference>
<dbReference type="GO" id="GO:0005634">
    <property type="term" value="C:nucleus"/>
    <property type="evidence" value="ECO:0007669"/>
    <property type="project" value="UniProtKB-SubCell"/>
</dbReference>
<feature type="region of interest" description="Disordered" evidence="7">
    <location>
        <begin position="23"/>
        <end position="48"/>
    </location>
</feature>
<keyword evidence="3" id="KW-0677">Repeat</keyword>
<organism evidence="9 10">
    <name type="scientific">Hypocrea virens (strain Gv29-8 / FGSC 10586)</name>
    <name type="common">Gliocladium virens</name>
    <name type="synonym">Trichoderma virens</name>
    <dbReference type="NCBI Taxonomy" id="413071"/>
    <lineage>
        <taxon>Eukaryota</taxon>
        <taxon>Fungi</taxon>
        <taxon>Dikarya</taxon>
        <taxon>Ascomycota</taxon>
        <taxon>Pezizomycotina</taxon>
        <taxon>Sordariomycetes</taxon>
        <taxon>Hypocreomycetidae</taxon>
        <taxon>Hypocreales</taxon>
        <taxon>Hypocreaceae</taxon>
        <taxon>Trichoderma</taxon>
    </lineage>
</organism>
<dbReference type="AlphaFoldDB" id="G9MT48"/>
<sequence>MAPVAFCICYILDTLLRHARGHQSQSNRQLQENQQNGKSSPRPNSLNGSVEAVPRLVTLSQATDHSSGNSASHASQGAQAGLSPLTNVAFAGVHQIAPSVTPAQPDLAGFSAPANPTWSTISPSTDNHLDSLNNVASADLNLDWFNDRHGDEVFQETFLNLQTPVWQMSADFELNVFQPSIIDTPFGFPLDDFSQPQLEQMYLPFQSSQDASPPREDSVRQHWFTFLGPHQPENIMQDAVGEKTKVDETFRAGLSQRLLARVPAEPLPSVDFLNLCIQMYFTRFNPIFPIIHAPTFRPSAKSSLLLLSICSLGSLFLSSPFAIAQGQRIFERLNKAMMASNKWENVLSSGKLEAVAMTQAGVIGQTYAMLSGRPKDLLLAQGLHGTVITWARRCGIFRDLSKHEGCITPDDDVRVKWTCWAKREEHNRVATALYIHDAEHSAIFKTEPLMRHAASKLPPLCSDSLWAASTAEEWEKLAGNATQTVGALQSPPSQHGHPPNLQLPMDSANHEKLSFRVYCELEGITASISEDRVAGTLADTLKQHELTLLRFHHRYIEHGSNKGDDPFCVEILWHLAFMTLFADINELEIAAGREGYEQSRRQSERTKAWALSHSAQRCAIHGALILQKAEKMCIGVEPAIHVPRAMFCAALIWYCYAEYGQDNADEVATRKPEFPEFRQLGISGERVLFEAHGFKSMRPTRLKSIVTTGLHDLLGRMGHWGISRKFASLIVYMVYGDVQGNYREMANTPENGG</sequence>
<evidence type="ECO:0000256" key="7">
    <source>
        <dbReference type="SAM" id="MobiDB-lite"/>
    </source>
</evidence>
<dbReference type="GO" id="GO:0000785">
    <property type="term" value="C:chromatin"/>
    <property type="evidence" value="ECO:0007669"/>
    <property type="project" value="TreeGrafter"/>
</dbReference>
<name>G9MT48_HYPVG</name>
<keyword evidence="4" id="KW-0863">Zinc-finger</keyword>
<gene>
    <name evidence="9" type="ORF">TRIVIDRAFT_60097</name>
</gene>
<dbReference type="VEuPathDB" id="FungiDB:TRIVIDRAFT_60097"/>
<evidence type="ECO:0000259" key="8">
    <source>
        <dbReference type="Pfam" id="PF04082"/>
    </source>
</evidence>
<evidence type="ECO:0000313" key="10">
    <source>
        <dbReference type="Proteomes" id="UP000007115"/>
    </source>
</evidence>
<dbReference type="eggNOG" id="KOG1721">
    <property type="taxonomic scope" value="Eukaryota"/>
</dbReference>
<evidence type="ECO:0000256" key="3">
    <source>
        <dbReference type="ARBA" id="ARBA00022737"/>
    </source>
</evidence>
<dbReference type="PANTHER" id="PTHR40626:SF11">
    <property type="entry name" value="ZINC FINGER PROTEIN YPR022C"/>
    <property type="match status" value="1"/>
</dbReference>
<dbReference type="GeneID" id="25796024"/>
<keyword evidence="5" id="KW-0862">Zinc</keyword>
<dbReference type="GO" id="GO:0000978">
    <property type="term" value="F:RNA polymerase II cis-regulatory region sequence-specific DNA binding"/>
    <property type="evidence" value="ECO:0007669"/>
    <property type="project" value="InterPro"/>
</dbReference>
<evidence type="ECO:0000256" key="5">
    <source>
        <dbReference type="ARBA" id="ARBA00022833"/>
    </source>
</evidence>
<dbReference type="RefSeq" id="XP_013957288.1">
    <property type="nucleotide sequence ID" value="XM_014101813.1"/>
</dbReference>
<dbReference type="Proteomes" id="UP000007115">
    <property type="component" value="Unassembled WGS sequence"/>
</dbReference>
<comment type="subcellular location">
    <subcellularLocation>
        <location evidence="1">Nucleus</location>
    </subcellularLocation>
</comment>
<dbReference type="OrthoDB" id="10018191at2759"/>
<dbReference type="InterPro" id="IPR007219">
    <property type="entry name" value="XnlR_reg_dom"/>
</dbReference>
<evidence type="ECO:0000256" key="4">
    <source>
        <dbReference type="ARBA" id="ARBA00022771"/>
    </source>
</evidence>